<keyword evidence="11 12" id="KW-0407">Ion channel</keyword>
<evidence type="ECO:0000256" key="5">
    <source>
        <dbReference type="ARBA" id="ARBA00022692"/>
    </source>
</evidence>
<dbReference type="AlphaFoldDB" id="A0ABD2MXB6"/>
<keyword evidence="4 12" id="KW-0894">Sodium channel</keyword>
<evidence type="ECO:0000256" key="4">
    <source>
        <dbReference type="ARBA" id="ARBA00022461"/>
    </source>
</evidence>
<dbReference type="EMBL" id="JABFTP020000042">
    <property type="protein sequence ID" value="KAL3270747.1"/>
    <property type="molecule type" value="Genomic_DNA"/>
</dbReference>
<evidence type="ECO:0000256" key="3">
    <source>
        <dbReference type="ARBA" id="ARBA00022448"/>
    </source>
</evidence>
<feature type="transmembrane region" description="Helical" evidence="13">
    <location>
        <begin position="372"/>
        <end position="399"/>
    </location>
</feature>
<keyword evidence="15" id="KW-1185">Reference proteome</keyword>
<evidence type="ECO:0000256" key="13">
    <source>
        <dbReference type="SAM" id="Phobius"/>
    </source>
</evidence>
<reference evidence="14 15" key="1">
    <citation type="journal article" date="2021" name="BMC Biol.">
        <title>Horizontally acquired antibacterial genes associated with adaptive radiation of ladybird beetles.</title>
        <authorList>
            <person name="Li H.S."/>
            <person name="Tang X.F."/>
            <person name="Huang Y.H."/>
            <person name="Xu Z.Y."/>
            <person name="Chen M.L."/>
            <person name="Du X.Y."/>
            <person name="Qiu B.Y."/>
            <person name="Chen P.T."/>
            <person name="Zhang W."/>
            <person name="Slipinski A."/>
            <person name="Escalona H.E."/>
            <person name="Waterhouse R.M."/>
            <person name="Zwick A."/>
            <person name="Pang H."/>
        </authorList>
    </citation>
    <scope>NUCLEOTIDE SEQUENCE [LARGE SCALE GENOMIC DNA]</scope>
    <source>
        <strain evidence="14">SYSU2018</strain>
    </source>
</reference>
<keyword evidence="3 12" id="KW-0813">Transport</keyword>
<evidence type="ECO:0000256" key="12">
    <source>
        <dbReference type="RuleBase" id="RU000679"/>
    </source>
</evidence>
<keyword evidence="6 13" id="KW-1133">Transmembrane helix</keyword>
<keyword evidence="8 12" id="KW-0406">Ion transport</keyword>
<accession>A0ABD2MXB6</accession>
<evidence type="ECO:0008006" key="16">
    <source>
        <dbReference type="Google" id="ProtNLM"/>
    </source>
</evidence>
<comment type="subcellular location">
    <subcellularLocation>
        <location evidence="1">Membrane</location>
        <topology evidence="1">Multi-pass membrane protein</topology>
    </subcellularLocation>
</comment>
<evidence type="ECO:0000256" key="9">
    <source>
        <dbReference type="ARBA" id="ARBA00023136"/>
    </source>
</evidence>
<keyword evidence="9 13" id="KW-0472">Membrane</keyword>
<evidence type="ECO:0000256" key="1">
    <source>
        <dbReference type="ARBA" id="ARBA00004141"/>
    </source>
</evidence>
<keyword evidence="10 12" id="KW-0739">Sodium transport</keyword>
<dbReference type="GO" id="GO:0005272">
    <property type="term" value="F:sodium channel activity"/>
    <property type="evidence" value="ECO:0007669"/>
    <property type="project" value="UniProtKB-KW"/>
</dbReference>
<evidence type="ECO:0000256" key="11">
    <source>
        <dbReference type="ARBA" id="ARBA00023303"/>
    </source>
</evidence>
<evidence type="ECO:0000256" key="8">
    <source>
        <dbReference type="ARBA" id="ARBA00023065"/>
    </source>
</evidence>
<dbReference type="Gene3D" id="1.10.287.770">
    <property type="entry name" value="YojJ-like"/>
    <property type="match status" value="1"/>
</dbReference>
<dbReference type="InterPro" id="IPR001873">
    <property type="entry name" value="ENaC"/>
</dbReference>
<dbReference type="Pfam" id="PF00858">
    <property type="entry name" value="ASC"/>
    <property type="match status" value="1"/>
</dbReference>
<evidence type="ECO:0000256" key="2">
    <source>
        <dbReference type="ARBA" id="ARBA00007193"/>
    </source>
</evidence>
<evidence type="ECO:0000313" key="15">
    <source>
        <dbReference type="Proteomes" id="UP001516400"/>
    </source>
</evidence>
<comment type="similarity">
    <text evidence="2 12">Belongs to the amiloride-sensitive sodium channel (TC 1.A.6) family.</text>
</comment>
<keyword evidence="5 12" id="KW-0812">Transmembrane</keyword>
<name>A0ABD2MXB6_9CUCU</name>
<evidence type="ECO:0000256" key="10">
    <source>
        <dbReference type="ARBA" id="ARBA00023201"/>
    </source>
</evidence>
<sequence>MSAWDDFQNNAISFVVETSYLEWDTHFPSIAVCETDNQERIAEFADRTYGDPHDFNFNEIVKELVYFKGLSFYTLQMCGPNVTSKHEDCFKKDFTEFSAEVRSPCSGLFKKCAWNNIEFNCCDFFQVMNTEIGVCYGINSIQTRNAKVPTYPMVSNIHTGPGSLYLEILGMASVSTALKFLKVVSPSGLQVYLLGEQEVPTMTTFTTDVIPISPHMHVHRFIAIREIENQPEVKDVSVEQRKCKFTYENDLGIYRHYSYSACCVHCRKNAQLKVCGCVHHLMPNVPKEFFCDINGLYCLNKYYNNLVVLKAHWSNRTGLVCNCLPSCTEFEMSVIKDNKFGIQENHGVVEITLERLPSERYKRNVVRGKLDLVVSTGGIAALFLGASILSFVEIIYYFFVRPVGDDIIKPKTKRFK</sequence>
<proteinExistence type="inferred from homology"/>
<evidence type="ECO:0000256" key="6">
    <source>
        <dbReference type="ARBA" id="ARBA00022989"/>
    </source>
</evidence>
<keyword evidence="7" id="KW-0915">Sodium</keyword>
<evidence type="ECO:0000256" key="7">
    <source>
        <dbReference type="ARBA" id="ARBA00023053"/>
    </source>
</evidence>
<evidence type="ECO:0000313" key="14">
    <source>
        <dbReference type="EMBL" id="KAL3270747.1"/>
    </source>
</evidence>
<dbReference type="Proteomes" id="UP001516400">
    <property type="component" value="Unassembled WGS sequence"/>
</dbReference>
<dbReference type="PANTHER" id="PTHR11690">
    <property type="entry name" value="AMILORIDE-SENSITIVE SODIUM CHANNEL-RELATED"/>
    <property type="match status" value="1"/>
</dbReference>
<dbReference type="GO" id="GO:0016020">
    <property type="term" value="C:membrane"/>
    <property type="evidence" value="ECO:0007669"/>
    <property type="project" value="UniProtKB-SubCell"/>
</dbReference>
<protein>
    <recommendedName>
        <fullName evidence="16">Sodium channel protein Nach</fullName>
    </recommendedName>
</protein>
<organism evidence="14 15">
    <name type="scientific">Cryptolaemus montrouzieri</name>
    <dbReference type="NCBI Taxonomy" id="559131"/>
    <lineage>
        <taxon>Eukaryota</taxon>
        <taxon>Metazoa</taxon>
        <taxon>Ecdysozoa</taxon>
        <taxon>Arthropoda</taxon>
        <taxon>Hexapoda</taxon>
        <taxon>Insecta</taxon>
        <taxon>Pterygota</taxon>
        <taxon>Neoptera</taxon>
        <taxon>Endopterygota</taxon>
        <taxon>Coleoptera</taxon>
        <taxon>Polyphaga</taxon>
        <taxon>Cucujiformia</taxon>
        <taxon>Coccinelloidea</taxon>
        <taxon>Coccinellidae</taxon>
        <taxon>Scymninae</taxon>
        <taxon>Scymnini</taxon>
        <taxon>Cryptolaemus</taxon>
    </lineage>
</organism>
<dbReference type="Gene3D" id="2.60.470.10">
    <property type="entry name" value="Acid-sensing ion channels like domains"/>
    <property type="match status" value="1"/>
</dbReference>
<comment type="caution">
    <text evidence="14">The sequence shown here is derived from an EMBL/GenBank/DDBJ whole genome shotgun (WGS) entry which is preliminary data.</text>
</comment>
<gene>
    <name evidence="14" type="ORF">HHI36_021272</name>
</gene>
<dbReference type="PANTHER" id="PTHR11690:SF175">
    <property type="entry name" value="PICKPOCKET 13-RELATED"/>
    <property type="match status" value="1"/>
</dbReference>